<dbReference type="AlphaFoldDB" id="A0A7U2I3Z3"/>
<evidence type="ECO:0000313" key="1">
    <source>
        <dbReference type="EMBL" id="QRD00889.1"/>
    </source>
</evidence>
<gene>
    <name evidence="1" type="ORF">JI435_415900</name>
</gene>
<keyword evidence="2" id="KW-1185">Reference proteome</keyword>
<proteinExistence type="predicted"/>
<reference evidence="2" key="1">
    <citation type="journal article" date="2021" name="BMC Genomics">
        <title>Chromosome-level genome assembly and manually-curated proteome of model necrotroph Parastagonospora nodorum Sn15 reveals a genome-wide trove of candidate effector homologs, and redundancy of virulence-related functions within an accessory chromosome.</title>
        <authorList>
            <person name="Bertazzoni S."/>
            <person name="Jones D.A.B."/>
            <person name="Phan H.T."/>
            <person name="Tan K.-C."/>
            <person name="Hane J.K."/>
        </authorList>
    </citation>
    <scope>NUCLEOTIDE SEQUENCE [LARGE SCALE GENOMIC DNA]</scope>
    <source>
        <strain evidence="2">SN15 / ATCC MYA-4574 / FGSC 10173)</strain>
    </source>
</reference>
<name>A0A7U2I3Z3_PHANO</name>
<dbReference type="VEuPathDB" id="FungiDB:JI435_415900"/>
<protein>
    <submittedName>
        <fullName evidence="1">Uncharacterized protein</fullName>
    </submittedName>
</protein>
<dbReference type="Proteomes" id="UP000663193">
    <property type="component" value="Chromosome 11"/>
</dbReference>
<evidence type="ECO:0000313" key="2">
    <source>
        <dbReference type="Proteomes" id="UP000663193"/>
    </source>
</evidence>
<sequence>MRAYCDGKCSINERMTVATRNSDNRNQSTSLHSITKYTLARFVLDKAKLTATYDSIKV</sequence>
<organism evidence="1 2">
    <name type="scientific">Phaeosphaeria nodorum (strain SN15 / ATCC MYA-4574 / FGSC 10173)</name>
    <name type="common">Glume blotch fungus</name>
    <name type="synonym">Parastagonospora nodorum</name>
    <dbReference type="NCBI Taxonomy" id="321614"/>
    <lineage>
        <taxon>Eukaryota</taxon>
        <taxon>Fungi</taxon>
        <taxon>Dikarya</taxon>
        <taxon>Ascomycota</taxon>
        <taxon>Pezizomycotina</taxon>
        <taxon>Dothideomycetes</taxon>
        <taxon>Pleosporomycetidae</taxon>
        <taxon>Pleosporales</taxon>
        <taxon>Pleosporineae</taxon>
        <taxon>Phaeosphaeriaceae</taxon>
        <taxon>Parastagonospora</taxon>
    </lineage>
</organism>
<dbReference type="EMBL" id="CP069033">
    <property type="protein sequence ID" value="QRD00889.1"/>
    <property type="molecule type" value="Genomic_DNA"/>
</dbReference>
<accession>A0A7U2I3Z3</accession>